<accession>A0A6G1ITE1</accession>
<dbReference type="AlphaFoldDB" id="A0A6G1ITE1"/>
<feature type="compositionally biased region" description="Basic and acidic residues" evidence="1">
    <location>
        <begin position="34"/>
        <end position="47"/>
    </location>
</feature>
<evidence type="ECO:0000313" key="3">
    <source>
        <dbReference type="Proteomes" id="UP000799291"/>
    </source>
</evidence>
<sequence>MPQTPQAGAIHSISGRHSSCTILHRGAPPPQIAAHDRGAPADERDQKGTQAPSSQPLHGTAPPQLRVRDEVLRHARAIGGFPARPFLLLSCCGNSCAWCFVAPARGLSACAAVAPDSSTCDGAARFLASSASLSVLTLPATTRHAHHPARALSAAAQDMSPSPPGLLVVLTTALNTALNTRCRPSVARELDALPFAAALLDFPTSLRSFVPPAPLGLAPFCELNIAYPYPTPR</sequence>
<keyword evidence="3" id="KW-1185">Reference proteome</keyword>
<feature type="region of interest" description="Disordered" evidence="1">
    <location>
        <begin position="20"/>
        <end position="64"/>
    </location>
</feature>
<name>A0A6G1ITE1_9PLEO</name>
<reference evidence="2" key="1">
    <citation type="journal article" date="2020" name="Stud. Mycol.">
        <title>101 Dothideomycetes genomes: a test case for predicting lifestyles and emergence of pathogens.</title>
        <authorList>
            <person name="Haridas S."/>
            <person name="Albert R."/>
            <person name="Binder M."/>
            <person name="Bloem J."/>
            <person name="Labutti K."/>
            <person name="Salamov A."/>
            <person name="Andreopoulos B."/>
            <person name="Baker S."/>
            <person name="Barry K."/>
            <person name="Bills G."/>
            <person name="Bluhm B."/>
            <person name="Cannon C."/>
            <person name="Castanera R."/>
            <person name="Culley D."/>
            <person name="Daum C."/>
            <person name="Ezra D."/>
            <person name="Gonzalez J."/>
            <person name="Henrissat B."/>
            <person name="Kuo A."/>
            <person name="Liang C."/>
            <person name="Lipzen A."/>
            <person name="Lutzoni F."/>
            <person name="Magnuson J."/>
            <person name="Mondo S."/>
            <person name="Nolan M."/>
            <person name="Ohm R."/>
            <person name="Pangilinan J."/>
            <person name="Park H.-J."/>
            <person name="Ramirez L."/>
            <person name="Alfaro M."/>
            <person name="Sun H."/>
            <person name="Tritt A."/>
            <person name="Yoshinaga Y."/>
            <person name="Zwiers L.-H."/>
            <person name="Turgeon B."/>
            <person name="Goodwin S."/>
            <person name="Spatafora J."/>
            <person name="Crous P."/>
            <person name="Grigoriev I."/>
        </authorList>
    </citation>
    <scope>NUCLEOTIDE SEQUENCE</scope>
    <source>
        <strain evidence="2">CBS 122367</strain>
    </source>
</reference>
<feature type="compositionally biased region" description="Polar residues" evidence="1">
    <location>
        <begin position="48"/>
        <end position="57"/>
    </location>
</feature>
<dbReference type="EMBL" id="MU005592">
    <property type="protein sequence ID" value="KAF2681368.1"/>
    <property type="molecule type" value="Genomic_DNA"/>
</dbReference>
<protein>
    <submittedName>
        <fullName evidence="2">Uncharacterized protein</fullName>
    </submittedName>
</protein>
<dbReference type="Proteomes" id="UP000799291">
    <property type="component" value="Unassembled WGS sequence"/>
</dbReference>
<proteinExistence type="predicted"/>
<evidence type="ECO:0000256" key="1">
    <source>
        <dbReference type="SAM" id="MobiDB-lite"/>
    </source>
</evidence>
<gene>
    <name evidence="2" type="ORF">K458DRAFT_392160</name>
</gene>
<organism evidence="2 3">
    <name type="scientific">Lentithecium fluviatile CBS 122367</name>
    <dbReference type="NCBI Taxonomy" id="1168545"/>
    <lineage>
        <taxon>Eukaryota</taxon>
        <taxon>Fungi</taxon>
        <taxon>Dikarya</taxon>
        <taxon>Ascomycota</taxon>
        <taxon>Pezizomycotina</taxon>
        <taxon>Dothideomycetes</taxon>
        <taxon>Pleosporomycetidae</taxon>
        <taxon>Pleosporales</taxon>
        <taxon>Massarineae</taxon>
        <taxon>Lentitheciaceae</taxon>
        <taxon>Lentithecium</taxon>
    </lineage>
</organism>
<evidence type="ECO:0000313" key="2">
    <source>
        <dbReference type="EMBL" id="KAF2681368.1"/>
    </source>
</evidence>